<evidence type="ECO:0000313" key="1">
    <source>
        <dbReference type="EMBL" id="CAI9304080.1"/>
    </source>
</evidence>
<gene>
    <name evidence="1" type="ORF">LSALG_LOCUS42488</name>
</gene>
<dbReference type="AlphaFoldDB" id="A0AA36A3V4"/>
<keyword evidence="2" id="KW-1185">Reference proteome</keyword>
<reference evidence="1" key="1">
    <citation type="submission" date="2023-04" db="EMBL/GenBank/DDBJ databases">
        <authorList>
            <person name="Vijverberg K."/>
            <person name="Xiong W."/>
            <person name="Schranz E."/>
        </authorList>
    </citation>
    <scope>NUCLEOTIDE SEQUENCE</scope>
</reference>
<organism evidence="1 2">
    <name type="scientific">Lactuca saligna</name>
    <name type="common">Willowleaf lettuce</name>
    <dbReference type="NCBI Taxonomy" id="75948"/>
    <lineage>
        <taxon>Eukaryota</taxon>
        <taxon>Viridiplantae</taxon>
        <taxon>Streptophyta</taxon>
        <taxon>Embryophyta</taxon>
        <taxon>Tracheophyta</taxon>
        <taxon>Spermatophyta</taxon>
        <taxon>Magnoliopsida</taxon>
        <taxon>eudicotyledons</taxon>
        <taxon>Gunneridae</taxon>
        <taxon>Pentapetalae</taxon>
        <taxon>asterids</taxon>
        <taxon>campanulids</taxon>
        <taxon>Asterales</taxon>
        <taxon>Asteraceae</taxon>
        <taxon>Cichorioideae</taxon>
        <taxon>Cichorieae</taxon>
        <taxon>Lactucinae</taxon>
        <taxon>Lactuca</taxon>
    </lineage>
</organism>
<accession>A0AA36A3V4</accession>
<dbReference type="EMBL" id="OX465085">
    <property type="protein sequence ID" value="CAI9304080.1"/>
    <property type="molecule type" value="Genomic_DNA"/>
</dbReference>
<evidence type="ECO:0000313" key="2">
    <source>
        <dbReference type="Proteomes" id="UP001177003"/>
    </source>
</evidence>
<protein>
    <submittedName>
        <fullName evidence="1">Uncharacterized protein</fullName>
    </submittedName>
</protein>
<proteinExistence type="predicted"/>
<sequence>MRDLSKSTLESRLDTISKRSIEIQRITRESDENCINELRMDKYALARFCELIQTRGGLLNDGLATNEERGETVSRYVHRVLDALMHLQEILFVNPMPDANDCTNNRWKWFQGCLGAIDGTTHMALDPEENTSRTFEDMPIGEEQPNHFQIVDVVESSNEWTQWRDDLAQ</sequence>
<dbReference type="Proteomes" id="UP001177003">
    <property type="component" value="Chromosome 9"/>
</dbReference>
<name>A0AA36A3V4_LACSI</name>